<feature type="binding site" evidence="3">
    <location>
        <position position="539"/>
    </location>
    <ligand>
        <name>L-glutamate</name>
        <dbReference type="ChEBI" id="CHEBI:29985"/>
    </ligand>
</feature>
<dbReference type="GO" id="GO:0005886">
    <property type="term" value="C:plasma membrane"/>
    <property type="evidence" value="ECO:0007669"/>
    <property type="project" value="TreeGrafter"/>
</dbReference>
<evidence type="ECO:0000256" key="2">
    <source>
        <dbReference type="PIRSR" id="PIRSR600101-1"/>
    </source>
</evidence>
<keyword evidence="6" id="KW-1185">Reference proteome</keyword>
<keyword evidence="1" id="KW-1199">Hemostasis impairing toxin</keyword>
<keyword evidence="4" id="KW-0812">Transmembrane</keyword>
<dbReference type="EMBL" id="BGPR01000184">
    <property type="protein sequence ID" value="GBM02887.1"/>
    <property type="molecule type" value="Genomic_DNA"/>
</dbReference>
<keyword evidence="1" id="KW-0800">Toxin</keyword>
<dbReference type="Gene3D" id="1.10.246.130">
    <property type="match status" value="1"/>
</dbReference>
<feature type="binding site" evidence="3">
    <location>
        <position position="488"/>
    </location>
    <ligand>
        <name>L-glutamate</name>
        <dbReference type="ChEBI" id="CHEBI:29985"/>
    </ligand>
</feature>
<dbReference type="GO" id="GO:0006751">
    <property type="term" value="P:glutathione catabolic process"/>
    <property type="evidence" value="ECO:0007669"/>
    <property type="project" value="InterPro"/>
</dbReference>
<feature type="binding site" evidence="3">
    <location>
        <position position="167"/>
    </location>
    <ligand>
        <name>L-glutamate</name>
        <dbReference type="ChEBI" id="CHEBI:29985"/>
    </ligand>
</feature>
<dbReference type="OrthoDB" id="1081007at2759"/>
<reference evidence="5 6" key="1">
    <citation type="journal article" date="2019" name="Sci. Rep.">
        <title>Orb-weaving spider Araneus ventricosus genome elucidates the spidroin gene catalogue.</title>
        <authorList>
            <person name="Kono N."/>
            <person name="Nakamura H."/>
            <person name="Ohtoshi R."/>
            <person name="Moran D.A.P."/>
            <person name="Shinohara A."/>
            <person name="Yoshida Y."/>
            <person name="Fujiwara M."/>
            <person name="Mori M."/>
            <person name="Tomita M."/>
            <person name="Arakawa K."/>
        </authorList>
    </citation>
    <scope>NUCLEOTIDE SEQUENCE [LARGE SCALE GENOMIC DNA]</scope>
</reference>
<feature type="binding site" evidence="3">
    <location>
        <begin position="464"/>
        <end position="466"/>
    </location>
    <ligand>
        <name>L-glutamate</name>
        <dbReference type="ChEBI" id="CHEBI:29985"/>
    </ligand>
</feature>
<feature type="active site" description="Nucleophile" evidence="2">
    <location>
        <position position="446"/>
    </location>
</feature>
<dbReference type="SUPFAM" id="SSF56235">
    <property type="entry name" value="N-terminal nucleophile aminohydrolases (Ntn hydrolases)"/>
    <property type="match status" value="1"/>
</dbReference>
<name>A0A4Y2CGL6_ARAVE</name>
<dbReference type="GO" id="GO:0036374">
    <property type="term" value="F:glutathione hydrolase activity"/>
    <property type="evidence" value="ECO:0007669"/>
    <property type="project" value="InterPro"/>
</dbReference>
<accession>A0A4Y2CGL6</accession>
<proteinExistence type="predicted"/>
<evidence type="ECO:0000256" key="3">
    <source>
        <dbReference type="PIRSR" id="PIRSR600101-2"/>
    </source>
</evidence>
<dbReference type="Gene3D" id="3.60.20.40">
    <property type="match status" value="1"/>
</dbReference>
<dbReference type="PRINTS" id="PR01210">
    <property type="entry name" value="GGTRANSPTASE"/>
</dbReference>
<keyword evidence="4" id="KW-1133">Transmembrane helix</keyword>
<dbReference type="InterPro" id="IPR043138">
    <property type="entry name" value="GGT_lsub"/>
</dbReference>
<keyword evidence="4" id="KW-0472">Membrane</keyword>
<keyword evidence="1" id="KW-1202">Platelet aggregation activating toxin</keyword>
<organism evidence="5 6">
    <name type="scientific">Araneus ventricosus</name>
    <name type="common">Orbweaver spider</name>
    <name type="synonym">Epeira ventricosa</name>
    <dbReference type="NCBI Taxonomy" id="182803"/>
    <lineage>
        <taxon>Eukaryota</taxon>
        <taxon>Metazoa</taxon>
        <taxon>Ecdysozoa</taxon>
        <taxon>Arthropoda</taxon>
        <taxon>Chelicerata</taxon>
        <taxon>Arachnida</taxon>
        <taxon>Araneae</taxon>
        <taxon>Araneomorphae</taxon>
        <taxon>Entelegynae</taxon>
        <taxon>Araneoidea</taxon>
        <taxon>Araneidae</taxon>
        <taxon>Araneus</taxon>
    </lineage>
</organism>
<protein>
    <submittedName>
        <fullName evidence="5">Glutathione hydrolase 1 proenzyme</fullName>
    </submittedName>
</protein>
<dbReference type="NCBIfam" id="TIGR00066">
    <property type="entry name" value="g_glut_trans"/>
    <property type="match status" value="1"/>
</dbReference>
<dbReference type="AlphaFoldDB" id="A0A4Y2CGL6"/>
<dbReference type="InterPro" id="IPR000101">
    <property type="entry name" value="GGT_peptidase"/>
</dbReference>
<gene>
    <name evidence="5" type="primary">GGT1_1</name>
    <name evidence="5" type="ORF">AVEN_52058_1</name>
</gene>
<evidence type="ECO:0000256" key="4">
    <source>
        <dbReference type="SAM" id="Phobius"/>
    </source>
</evidence>
<dbReference type="Pfam" id="PF01019">
    <property type="entry name" value="G_glu_transpept"/>
    <property type="match status" value="1"/>
</dbReference>
<comment type="caution">
    <text evidence="5">The sequence shown here is derived from an EMBL/GenBank/DDBJ whole genome shotgun (WGS) entry which is preliminary data.</text>
</comment>
<evidence type="ECO:0000313" key="5">
    <source>
        <dbReference type="EMBL" id="GBM02887.1"/>
    </source>
</evidence>
<dbReference type="Proteomes" id="UP000499080">
    <property type="component" value="Unassembled WGS sequence"/>
</dbReference>
<sequence>MNREPSATRSNHGSYVQLNTFDDKEKAFVQTKSSVPHLWPYKRCLCTRRDAIIVGVVLTLALAAIVVTLSLGLPQIEEKRQQYHDTSFPVSSSPLLTFDKAVVVTDGKPCAAIGKNILQNGGTAVDSALAALFCNGVVNPQSMGFGGGFLMTVYIRANKTSAVIDARETAPQNASKDMYNSSSTLSQEGGLSIAVPGELRGYKLAHDKFGSLPWKTLIQPSVDLCNNGFEVTEHLASKLQKLRDRILADDSMREEFFNNATGDLFKAGEILKRPTLAATLNAIAEKGPDVIYTGDLHKVFLEDIVNCGGLLTEADLANYQPLLKDAVKADLQGSERLSIHSVPPPGSGLILQLILNILQNYNMTAANFKDTDEATLNYHRIVEAYKFAFALRTQLGDDAFVNITQLVSNLQSKEYAKSILEQISDDTTFPASYYKPEMEASFDHGTAHVSVLAANGDAVSVTSTINTYFGSLCRSPRTGIILNNAMDDFSSPNITNYFGVPPSPANYIIPGKRPLSSMCPAVVINGTGDVRMVVGGAGGTRIITASAMGIIRTLWLGEDIKQATDAPRIHHQLFPNYIQYEEEFPTIYLDKLRGYGHSARPETEASVFLGIMQEGGKLKTNVDFRKGGSAEGF</sequence>
<feature type="transmembrane region" description="Helical" evidence="4">
    <location>
        <begin position="51"/>
        <end position="73"/>
    </location>
</feature>
<dbReference type="PANTHER" id="PTHR11686:SF9">
    <property type="entry name" value="RE13973P"/>
    <property type="match status" value="1"/>
</dbReference>
<keyword evidence="5" id="KW-0378">Hydrolase</keyword>
<dbReference type="InterPro" id="IPR029055">
    <property type="entry name" value="Ntn_hydrolases_N"/>
</dbReference>
<feature type="binding site" evidence="3">
    <location>
        <begin position="516"/>
        <end position="517"/>
    </location>
    <ligand>
        <name>L-glutamate</name>
        <dbReference type="ChEBI" id="CHEBI:29985"/>
    </ligand>
</feature>
<dbReference type="InterPro" id="IPR043137">
    <property type="entry name" value="GGT_ssub_C"/>
</dbReference>
<evidence type="ECO:0000256" key="1">
    <source>
        <dbReference type="ARBA" id="ARBA00084097"/>
    </source>
</evidence>
<dbReference type="FunFam" id="3.60.20.40:FF:000001">
    <property type="entry name" value="Gamma-glutamyltranspeptidase 1"/>
    <property type="match status" value="1"/>
</dbReference>
<evidence type="ECO:0000313" key="6">
    <source>
        <dbReference type="Proteomes" id="UP000499080"/>
    </source>
</evidence>
<dbReference type="FunFam" id="1.10.246.130:FF:000002">
    <property type="entry name" value="glutathione hydrolase 1 proenzyme"/>
    <property type="match status" value="1"/>
</dbReference>
<dbReference type="PANTHER" id="PTHR11686">
    <property type="entry name" value="GAMMA GLUTAMYL TRANSPEPTIDASE"/>
    <property type="match status" value="1"/>
</dbReference>